<proteinExistence type="predicted"/>
<organism evidence="1 2">
    <name type="scientific">Reticulibacter mediterranei</name>
    <dbReference type="NCBI Taxonomy" id="2778369"/>
    <lineage>
        <taxon>Bacteria</taxon>
        <taxon>Bacillati</taxon>
        <taxon>Chloroflexota</taxon>
        <taxon>Ktedonobacteria</taxon>
        <taxon>Ktedonobacterales</taxon>
        <taxon>Reticulibacteraceae</taxon>
        <taxon>Reticulibacter</taxon>
    </lineage>
</organism>
<evidence type="ECO:0000313" key="1">
    <source>
        <dbReference type="EMBL" id="GHO91431.1"/>
    </source>
</evidence>
<evidence type="ECO:0000313" key="2">
    <source>
        <dbReference type="Proteomes" id="UP000597444"/>
    </source>
</evidence>
<name>A0A8J3IKX9_9CHLR</name>
<reference evidence="1" key="1">
    <citation type="submission" date="2020-10" db="EMBL/GenBank/DDBJ databases">
        <title>Taxonomic study of unclassified bacteria belonging to the class Ktedonobacteria.</title>
        <authorList>
            <person name="Yabe S."/>
            <person name="Wang C.M."/>
            <person name="Zheng Y."/>
            <person name="Sakai Y."/>
            <person name="Cavaletti L."/>
            <person name="Monciardini P."/>
            <person name="Donadio S."/>
        </authorList>
    </citation>
    <scope>NUCLEOTIDE SEQUENCE</scope>
    <source>
        <strain evidence="1">ID150040</strain>
    </source>
</reference>
<protein>
    <submittedName>
        <fullName evidence="1">Uncharacterized protein</fullName>
    </submittedName>
</protein>
<comment type="caution">
    <text evidence="1">The sequence shown here is derived from an EMBL/GenBank/DDBJ whole genome shotgun (WGS) entry which is preliminary data.</text>
</comment>
<sequence>MRIIDRAMGRGDKTTGAAISQTTPPIKMVLAITGLTGIASLHRVLVATDPMATGSLHMITPGIARTTTGIAALQRRAIGVHHNNLLNRIGIRAEHQAIVPMETGRPTSGTTIINVARLIIAENTGLMTIVGQEKRGEMVIVPPTKSILRVITSGTITPRRLITTTIAPTKGHNATTIATSHARQTRSDT</sequence>
<gene>
    <name evidence="1" type="ORF">KSF_014790</name>
</gene>
<dbReference type="AlphaFoldDB" id="A0A8J3IKX9"/>
<dbReference type="Proteomes" id="UP000597444">
    <property type="component" value="Unassembled WGS sequence"/>
</dbReference>
<dbReference type="EMBL" id="BNJK01000001">
    <property type="protein sequence ID" value="GHO91431.1"/>
    <property type="molecule type" value="Genomic_DNA"/>
</dbReference>
<accession>A0A8J3IKX9</accession>
<keyword evidence="2" id="KW-1185">Reference proteome</keyword>